<keyword evidence="2" id="KW-1185">Reference proteome</keyword>
<sequence length="90" mass="10565">MQMSKVCTLESSYGMTRKVASFLEDFSKLRSLTLLVPEKVEDHYIMPAKSITLDQDEMFSLFLFFESIVREVPDMQKDFVAFKELQSKKR</sequence>
<name>A0ABR5AEK9_9BACL</name>
<evidence type="ECO:0000313" key="2">
    <source>
        <dbReference type="Proteomes" id="UP000031967"/>
    </source>
</evidence>
<dbReference type="EMBL" id="JXAK01000043">
    <property type="protein sequence ID" value="KIL39108.1"/>
    <property type="molecule type" value="Genomic_DNA"/>
</dbReference>
<evidence type="ECO:0000313" key="1">
    <source>
        <dbReference type="EMBL" id="KIL39108.1"/>
    </source>
</evidence>
<protein>
    <submittedName>
        <fullName evidence="1">Uncharacterized protein</fullName>
    </submittedName>
</protein>
<accession>A0ABR5AEK9</accession>
<comment type="caution">
    <text evidence="1">The sequence shown here is derived from an EMBL/GenBank/DDBJ whole genome shotgun (WGS) entry which is preliminary data.</text>
</comment>
<organism evidence="1 2">
    <name type="scientific">Gordoniibacillus kamchatkensis</name>
    <dbReference type="NCBI Taxonomy" id="1590651"/>
    <lineage>
        <taxon>Bacteria</taxon>
        <taxon>Bacillati</taxon>
        <taxon>Bacillota</taxon>
        <taxon>Bacilli</taxon>
        <taxon>Bacillales</taxon>
        <taxon>Paenibacillaceae</taxon>
        <taxon>Gordoniibacillus</taxon>
    </lineage>
</organism>
<reference evidence="1 2" key="1">
    <citation type="submission" date="2014-12" db="EMBL/GenBank/DDBJ databases">
        <title>Draft genome sequence of Paenibacillus kamchatkensis strain B-2647.</title>
        <authorList>
            <person name="Karlyshev A.V."/>
            <person name="Kudryashova E.B."/>
        </authorList>
    </citation>
    <scope>NUCLEOTIDE SEQUENCE [LARGE SCALE GENOMIC DNA]</scope>
    <source>
        <strain evidence="1 2">VKM B-2647</strain>
    </source>
</reference>
<proteinExistence type="predicted"/>
<gene>
    <name evidence="1" type="ORF">SD70_21985</name>
</gene>
<dbReference type="Proteomes" id="UP000031967">
    <property type="component" value="Unassembled WGS sequence"/>
</dbReference>